<proteinExistence type="predicted"/>
<evidence type="ECO:0000313" key="3">
    <source>
        <dbReference type="Proteomes" id="UP001309876"/>
    </source>
</evidence>
<evidence type="ECO:0008006" key="4">
    <source>
        <dbReference type="Google" id="ProtNLM"/>
    </source>
</evidence>
<organism evidence="2 3">
    <name type="scientific">Lithohypha guttulata</name>
    <dbReference type="NCBI Taxonomy" id="1690604"/>
    <lineage>
        <taxon>Eukaryota</taxon>
        <taxon>Fungi</taxon>
        <taxon>Dikarya</taxon>
        <taxon>Ascomycota</taxon>
        <taxon>Pezizomycotina</taxon>
        <taxon>Eurotiomycetes</taxon>
        <taxon>Chaetothyriomycetidae</taxon>
        <taxon>Chaetothyriales</taxon>
        <taxon>Trichomeriaceae</taxon>
        <taxon>Lithohypha</taxon>
    </lineage>
</organism>
<feature type="transmembrane region" description="Helical" evidence="1">
    <location>
        <begin position="87"/>
        <end position="112"/>
    </location>
</feature>
<keyword evidence="1" id="KW-1133">Transmembrane helix</keyword>
<keyword evidence="1" id="KW-0472">Membrane</keyword>
<keyword evidence="1" id="KW-0812">Transmembrane</keyword>
<dbReference type="AlphaFoldDB" id="A0AAN7T0A3"/>
<dbReference type="InterPro" id="IPR036305">
    <property type="entry name" value="RGS_sf"/>
</dbReference>
<dbReference type="Gene3D" id="1.10.167.10">
    <property type="entry name" value="Regulator of G-protein Signalling 4, domain 2"/>
    <property type="match status" value="1"/>
</dbReference>
<name>A0AAN7T0A3_9EURO</name>
<keyword evidence="3" id="KW-1185">Reference proteome</keyword>
<dbReference type="InterPro" id="IPR044926">
    <property type="entry name" value="RGS_subdomain_2"/>
</dbReference>
<comment type="caution">
    <text evidence="2">The sequence shown here is derived from an EMBL/GenBank/DDBJ whole genome shotgun (WGS) entry which is preliminary data.</text>
</comment>
<feature type="transmembrane region" description="Helical" evidence="1">
    <location>
        <begin position="54"/>
        <end position="75"/>
    </location>
</feature>
<gene>
    <name evidence="2" type="ORF">LTR05_003513</name>
</gene>
<dbReference type="EMBL" id="JAVRRJ010000003">
    <property type="protein sequence ID" value="KAK5086345.1"/>
    <property type="molecule type" value="Genomic_DNA"/>
</dbReference>
<feature type="transmembrane region" description="Helical" evidence="1">
    <location>
        <begin position="313"/>
        <end position="334"/>
    </location>
</feature>
<feature type="transmembrane region" description="Helical" evidence="1">
    <location>
        <begin position="154"/>
        <end position="174"/>
    </location>
</feature>
<feature type="transmembrane region" description="Helical" evidence="1">
    <location>
        <begin position="277"/>
        <end position="298"/>
    </location>
</feature>
<protein>
    <recommendedName>
        <fullName evidence="4">RGS domain-containing protein</fullName>
    </recommendedName>
</protein>
<reference evidence="2 3" key="1">
    <citation type="submission" date="2023-08" db="EMBL/GenBank/DDBJ databases">
        <title>Black Yeasts Isolated from many extreme environments.</title>
        <authorList>
            <person name="Coleine C."/>
            <person name="Stajich J.E."/>
            <person name="Selbmann L."/>
        </authorList>
    </citation>
    <scope>NUCLEOTIDE SEQUENCE [LARGE SCALE GENOMIC DNA]</scope>
    <source>
        <strain evidence="2 3">CCFEE 5910</strain>
    </source>
</reference>
<feature type="transmembrane region" description="Helical" evidence="1">
    <location>
        <begin position="20"/>
        <end position="42"/>
    </location>
</feature>
<sequence length="666" mass="76696">MVFAEGYTMVMKFTLDGLGWTYVGIATFWTIVLLTGIAFLVSKRNLPFLRIRNVPLAVSAVATLHVYWVLCMLAYVLQGFFPCGTEYWIMSIYLPLGIALFQACNTQLLYIANLQQRYVSDYQAEKKEPNTKNPRGWRRYLAHHYVENRVKRTMIYIGYGMCIQLVVALTFFLVSRKFHSSYGLIGNGGEQCEDLVSTDEINIVANQLKQDPCEAAKKISCRRGWEWWEKHNVLIECLTYDFRMPSIIWQFFWSWCYAPYLLWQVRDIHDVHCWRKQTTYCCLAGLFATPMWLCALYIPDMLVVNKYFVPPLWFAPSIFLIEAFLVFVPCWQVVKNHRLQTETLDVIAEWESKHNGNSIGQETMQSNSRISKQLTSTSSAGSKRGDMYTMTAMESALRTNPQRLLVFAALKDFSGENISFLIQILDWKRSWSPSSPTRSGFLRRPSVHEINNKDIRRQQFKRAVDIYASYVSLKYSDYPVNLSHAHLKELEVIFEGAAMILYGHKLDDSDTNSAATPFDNFTSKLWLSHNSNSSREDIEASPSKHDGISVMSHKTHHTNGTNLSTDVILQTTEYDLNKRHTVLQAYEMTNTAPEQLPDFVPIPDGFGPDVFDRAEESIKYMVLTNTWPKFVNAGYASTAMNKRKSFFQRVLGQYGRSNNHEGLRDG</sequence>
<evidence type="ECO:0000313" key="2">
    <source>
        <dbReference type="EMBL" id="KAK5086345.1"/>
    </source>
</evidence>
<dbReference type="SUPFAM" id="SSF48097">
    <property type="entry name" value="Regulator of G-protein signaling, RGS"/>
    <property type="match status" value="1"/>
</dbReference>
<dbReference type="Proteomes" id="UP001309876">
    <property type="component" value="Unassembled WGS sequence"/>
</dbReference>
<feature type="transmembrane region" description="Helical" evidence="1">
    <location>
        <begin position="247"/>
        <end position="265"/>
    </location>
</feature>
<accession>A0AAN7T0A3</accession>
<evidence type="ECO:0000256" key="1">
    <source>
        <dbReference type="SAM" id="Phobius"/>
    </source>
</evidence>